<reference evidence="3" key="1">
    <citation type="submission" date="2020-11" db="EMBL/GenBank/DDBJ databases">
        <title>Enhanced detection system for hospital associated transmission using whole genome sequencing surveillance.</title>
        <authorList>
            <person name="Harrison L.H."/>
            <person name="Van Tyne D."/>
            <person name="Marsh J.W."/>
            <person name="Griffith M.P."/>
            <person name="Snyder D.J."/>
            <person name="Cooper V.S."/>
            <person name="Mustapha M."/>
        </authorList>
    </citation>
    <scope>NUCLEOTIDE SEQUENCE</scope>
    <source>
        <strain evidence="3">PR00070</strain>
    </source>
</reference>
<keyword evidence="1 2" id="KW-0732">Signal</keyword>
<dbReference type="InterPro" id="IPR036700">
    <property type="entry name" value="BOBF_sf"/>
</dbReference>
<evidence type="ECO:0000256" key="1">
    <source>
        <dbReference type="ARBA" id="ARBA00022729"/>
    </source>
</evidence>
<proteinExistence type="predicted"/>
<dbReference type="RefSeq" id="WP_196563465.1">
    <property type="nucleotide sequence ID" value="NZ_JADSJR010000001.1"/>
</dbReference>
<gene>
    <name evidence="3" type="ORF">I4901_00595</name>
</gene>
<accession>A0A8I0WNG0</accession>
<dbReference type="NCBIfam" id="NF033674">
    <property type="entry name" value="stress_OB_fold"/>
    <property type="match status" value="1"/>
</dbReference>
<dbReference type="EMBL" id="JADSJR010000001">
    <property type="protein sequence ID" value="MBG2912875.1"/>
    <property type="molecule type" value="Genomic_DNA"/>
</dbReference>
<evidence type="ECO:0000256" key="2">
    <source>
        <dbReference type="SAM" id="SignalP"/>
    </source>
</evidence>
<dbReference type="AlphaFoldDB" id="A0A8I0WNG0"/>
<feature type="signal peptide" evidence="2">
    <location>
        <begin position="1"/>
        <end position="23"/>
    </location>
</feature>
<organism evidence="3 4">
    <name type="scientific">Proteus terrae subsp. cibarius</name>
    <dbReference type="NCBI Taxonomy" id="626774"/>
    <lineage>
        <taxon>Bacteria</taxon>
        <taxon>Pseudomonadati</taxon>
        <taxon>Pseudomonadota</taxon>
        <taxon>Gammaproteobacteria</taxon>
        <taxon>Enterobacterales</taxon>
        <taxon>Morganellaceae</taxon>
        <taxon>Proteus</taxon>
    </lineage>
</organism>
<dbReference type="PANTHER" id="PTHR36571:SF1">
    <property type="entry name" value="PROTEIN YGIW"/>
    <property type="match status" value="1"/>
</dbReference>
<dbReference type="SUPFAM" id="SSF101756">
    <property type="entry name" value="Hypothetical protein YgiW"/>
    <property type="match status" value="1"/>
</dbReference>
<sequence length="127" mass="13878">MKKLLVVGMLSAAVLSLSFNAMANYNGNHQVNSGGFVSQSTSVTSVSNVDNLPNNSTIIIEGFIVRNITHDVYEFKDDSGSIRVKIDNDKWNGLNVSSDTKIRIEGRIDNHLVQDEINVGRISLVGQ</sequence>
<dbReference type="Gene3D" id="2.40.50.200">
    <property type="entry name" value="Bacterial OB-fold"/>
    <property type="match status" value="1"/>
</dbReference>
<protein>
    <submittedName>
        <fullName evidence="3">NirD/YgiW/YdeI family stress tolerance protein</fullName>
    </submittedName>
</protein>
<feature type="chain" id="PRO_5034638839" evidence="2">
    <location>
        <begin position="24"/>
        <end position="127"/>
    </location>
</feature>
<comment type="caution">
    <text evidence="3">The sequence shown here is derived from an EMBL/GenBank/DDBJ whole genome shotgun (WGS) entry which is preliminary data.</text>
</comment>
<evidence type="ECO:0000313" key="4">
    <source>
        <dbReference type="Proteomes" id="UP000612266"/>
    </source>
</evidence>
<dbReference type="Pfam" id="PF04076">
    <property type="entry name" value="BOF"/>
    <property type="match status" value="1"/>
</dbReference>
<dbReference type="InterPro" id="IPR005220">
    <property type="entry name" value="CarO-like"/>
</dbReference>
<dbReference type="Proteomes" id="UP000612266">
    <property type="component" value="Unassembled WGS sequence"/>
</dbReference>
<name>A0A8I0WNG0_9GAMM</name>
<dbReference type="PANTHER" id="PTHR36571">
    <property type="entry name" value="PROTEIN YGIW"/>
    <property type="match status" value="1"/>
</dbReference>
<evidence type="ECO:0000313" key="3">
    <source>
        <dbReference type="EMBL" id="MBG2912875.1"/>
    </source>
</evidence>